<name>A0A0H4A0H5_9VIBR</name>
<dbReference type="InterPro" id="IPR006429">
    <property type="entry name" value="Phage_lambda_portal"/>
</dbReference>
<dbReference type="NCBIfam" id="TIGR01539">
    <property type="entry name" value="portal_lambda"/>
    <property type="match status" value="1"/>
</dbReference>
<reference evidence="2" key="1">
    <citation type="journal article" date="2015" name="MBio">
        <title>Eco-Evolutionary Dynamics of Episomes among Ecologically Cohesive Bacterial Populations.</title>
        <authorList>
            <person name="Xue H."/>
            <person name="Cordero O.X."/>
            <person name="Camas F.M."/>
            <person name="Trimble W."/>
            <person name="Meyer F."/>
            <person name="Guglielmini J."/>
            <person name="Rocha E.P."/>
            <person name="Polz M.F."/>
        </authorList>
    </citation>
    <scope>NUCLEOTIDE SEQUENCE</scope>
    <source>
        <strain evidence="2">1F_97</strain>
    </source>
</reference>
<dbReference type="Pfam" id="PF05136">
    <property type="entry name" value="Phage_portal_2"/>
    <property type="match status" value="1"/>
</dbReference>
<evidence type="ECO:0000313" key="2">
    <source>
        <dbReference type="EMBL" id="AKN39664.1"/>
    </source>
</evidence>
<evidence type="ECO:0000256" key="1">
    <source>
        <dbReference type="SAM" id="MobiDB-lite"/>
    </source>
</evidence>
<dbReference type="GO" id="GO:0005198">
    <property type="term" value="F:structural molecule activity"/>
    <property type="evidence" value="ECO:0007669"/>
    <property type="project" value="InterPro"/>
</dbReference>
<dbReference type="EMBL" id="KP795655">
    <property type="protein sequence ID" value="AKN39664.1"/>
    <property type="molecule type" value="Genomic_DNA"/>
</dbReference>
<sequence>MKDVQILHPSGMPARQMAGYEGGNAGFGGQLAEWTPPLMTEDAALLPSLDLSNARSDDLVRNHGYAAGGMRLHLDNIVGHIFKLNWQPMWRRLGWTEDEFMDLKTDVEAAWLEYAEDDRCYIDAERKRTFTMLVRAGICQHFNYGDVMAAAEWIPDRHAGYSTSIKMISPKRVRNPGNVTLMDSDIRGGIKHGRHGQAQGYYVADINPMMPLGMIANNYRYISKETWWGRSKFIHVFDAKDDGQSRGTNALMSVMSQMHMLDKLQQTKLQNAIVNAMFAATIESELDSTEAFNFITGGEETQKNMWNWMGAVNKYHRGANIRMNGTKVSHLMPGESLNLQRPSNADNGYSQLEMSILQYISSGIGVSVEQLTHNFQNSNYSSARAALNESWRYFMGDRKFIASRFATRIFSLWLEEAVAKGVVRLPKGTNFWQARSALCRCDWIGSGRLSIDGIKEVKESILLIESGLSTYQKELAKMGEDYIEVFEQQMREMKIREEKGLPRPSWLQAEQFAPEQPDEPANNGSKNEPNNQPV</sequence>
<dbReference type="GO" id="GO:0019068">
    <property type="term" value="P:virion assembly"/>
    <property type="evidence" value="ECO:0007669"/>
    <property type="project" value="InterPro"/>
</dbReference>
<dbReference type="AlphaFoldDB" id="A0A0H4A0H5"/>
<feature type="region of interest" description="Disordered" evidence="1">
    <location>
        <begin position="497"/>
        <end position="534"/>
    </location>
</feature>
<protein>
    <submittedName>
        <fullName evidence="2">Phage portal protein</fullName>
    </submittedName>
</protein>
<organism evidence="2">
    <name type="scientific">Vibrio sp. 1F_97</name>
    <dbReference type="NCBI Taxonomy" id="1652827"/>
    <lineage>
        <taxon>Bacteria</taxon>
        <taxon>Pseudomonadati</taxon>
        <taxon>Pseudomonadota</taxon>
        <taxon>Gammaproteobacteria</taxon>
        <taxon>Vibrionales</taxon>
        <taxon>Vibrionaceae</taxon>
        <taxon>Vibrio</taxon>
    </lineage>
</organism>
<feature type="compositionally biased region" description="Polar residues" evidence="1">
    <location>
        <begin position="522"/>
        <end position="534"/>
    </location>
</feature>
<proteinExistence type="predicted"/>
<accession>A0A0H4A0H5</accession>